<dbReference type="InterPro" id="IPR020449">
    <property type="entry name" value="Tscrpt_reg_AraC-type_HTH"/>
</dbReference>
<dbReference type="SUPFAM" id="SSF52172">
    <property type="entry name" value="CheY-like"/>
    <property type="match status" value="1"/>
</dbReference>
<dbReference type="SMART" id="SM00448">
    <property type="entry name" value="REC"/>
    <property type="match status" value="1"/>
</dbReference>
<organism evidence="14 15">
    <name type="scientific">Blautia producta</name>
    <dbReference type="NCBI Taxonomy" id="33035"/>
    <lineage>
        <taxon>Bacteria</taxon>
        <taxon>Bacillati</taxon>
        <taxon>Bacillota</taxon>
        <taxon>Clostridia</taxon>
        <taxon>Lachnospirales</taxon>
        <taxon>Lachnospiraceae</taxon>
        <taxon>Blautia</taxon>
    </lineage>
</organism>
<reference evidence="14" key="1">
    <citation type="submission" date="2023-10" db="EMBL/GenBank/DDBJ databases">
        <title>Genome sequence of Blautia coccoides DSM 935.</title>
        <authorList>
            <person name="Boeer T."/>
            <person name="Bengelsdorf F.R."/>
            <person name="Daniel R."/>
            <person name="Poehlein A."/>
        </authorList>
    </citation>
    <scope>NUCLEOTIDE SEQUENCE [LARGE SCALE GENOMIC DNA]</scope>
    <source>
        <strain evidence="14">DSM 935</strain>
    </source>
</reference>
<evidence type="ECO:0000256" key="2">
    <source>
        <dbReference type="ARBA" id="ARBA00018672"/>
    </source>
</evidence>
<keyword evidence="15" id="KW-1185">Reference proteome</keyword>
<evidence type="ECO:0000256" key="8">
    <source>
        <dbReference type="ARBA" id="ARBA00023163"/>
    </source>
</evidence>
<evidence type="ECO:0000256" key="5">
    <source>
        <dbReference type="ARBA" id="ARBA00023012"/>
    </source>
</evidence>
<protein>
    <recommendedName>
        <fullName evidence="2">Stage 0 sporulation protein A homolog</fullName>
    </recommendedName>
</protein>
<evidence type="ECO:0000313" key="14">
    <source>
        <dbReference type="EMBL" id="WPX72934.1"/>
    </source>
</evidence>
<dbReference type="InterPro" id="IPR009057">
    <property type="entry name" value="Homeodomain-like_sf"/>
</dbReference>
<dbReference type="Pfam" id="PF00072">
    <property type="entry name" value="Response_reg"/>
    <property type="match status" value="1"/>
</dbReference>
<feature type="domain" description="Response regulatory" evidence="13">
    <location>
        <begin position="3"/>
        <end position="120"/>
    </location>
</feature>
<evidence type="ECO:0000256" key="9">
    <source>
        <dbReference type="ARBA" id="ARBA00024867"/>
    </source>
</evidence>
<comment type="function">
    <text evidence="9">May play the central regulatory role in sporulation. It may be an element of the effector pathway responsible for the activation of sporulation genes in response to nutritional stress. Spo0A may act in concert with spo0H (a sigma factor) to control the expression of some genes that are critical to the sporulation process.</text>
</comment>
<evidence type="ECO:0000256" key="1">
    <source>
        <dbReference type="ARBA" id="ARBA00004496"/>
    </source>
</evidence>
<feature type="modified residue" description="4-aspartylphosphate" evidence="10">
    <location>
        <position position="55"/>
    </location>
</feature>
<dbReference type="InterPro" id="IPR001789">
    <property type="entry name" value="Sig_transdc_resp-reg_receiver"/>
</dbReference>
<dbReference type="Pfam" id="PF12833">
    <property type="entry name" value="HTH_18"/>
    <property type="match status" value="1"/>
</dbReference>
<dbReference type="SUPFAM" id="SSF46689">
    <property type="entry name" value="Homeodomain-like"/>
    <property type="match status" value="2"/>
</dbReference>
<keyword evidence="3" id="KW-0963">Cytoplasm</keyword>
<dbReference type="Gene3D" id="3.40.50.2300">
    <property type="match status" value="1"/>
</dbReference>
<sequence length="503" mass="56737">MIKVMVVEDEPPILRSISKAIETASPLCKVTETAYNGEQALTLLADTEIDVIFTDINMPVMDGIALCRYVSEHMPHIRTVILSGYQEFAYAQQALRYHAADYLIKPINAAKLVDLLEKLTAEVEKERRENNSRLIQSAVYHNTDISGCSLAPKDSLYYITLFYAGSYPLTGFNCLSYGYSFWNQADLSSELPTSFFQQEFTWVINGKNDSEKILIFSAPDADYASDAIHALYEKLAGRQGVPVTCITSQPFPSLKNVNSTIRNLQGIIRKRLVFGESGILMPNSSSSLLYSTTSDFENKLIFLLGLKKYREFSEEMVSLINGFEKSPITQYNLEIVLDGMMLIIKKHSPHTDFSGLKYSISEAISNSIAYRELSAQLYEILLSFFQADAFVQTDDKTKLLAAIDQYILENITEPITNQTLSAKFGLVSSYISRLFKSYKGLSPSDYIQQIRIEKAKELLKDEELKVKDISFLVGYPDPFHFSRVFKNATGYSPSQYREQGVKG</sequence>
<keyword evidence="7" id="KW-0238">DNA-binding</keyword>
<evidence type="ECO:0000256" key="3">
    <source>
        <dbReference type="ARBA" id="ARBA00022490"/>
    </source>
</evidence>
<keyword evidence="5" id="KW-0902">Two-component regulatory system</keyword>
<feature type="domain" description="HTH araC/xylS-type" evidence="12">
    <location>
        <begin position="401"/>
        <end position="499"/>
    </location>
</feature>
<gene>
    <name evidence="14" type="primary">cheB_4</name>
    <name evidence="14" type="ORF">BLCOC_12750</name>
</gene>
<accession>A0ABZ0U9N2</accession>
<dbReference type="PRINTS" id="PR00032">
    <property type="entry name" value="HTHARAC"/>
</dbReference>
<dbReference type="PANTHER" id="PTHR42713:SF3">
    <property type="entry name" value="TRANSCRIPTIONAL REGULATORY PROTEIN HPTR"/>
    <property type="match status" value="1"/>
</dbReference>
<proteinExistence type="predicted"/>
<comment type="subcellular location">
    <subcellularLocation>
        <location evidence="1">Cytoplasm</location>
    </subcellularLocation>
</comment>
<keyword evidence="11" id="KW-0175">Coiled coil</keyword>
<dbReference type="PROSITE" id="PS01124">
    <property type="entry name" value="HTH_ARAC_FAMILY_2"/>
    <property type="match status" value="1"/>
</dbReference>
<dbReference type="PROSITE" id="PS50110">
    <property type="entry name" value="RESPONSE_REGULATORY"/>
    <property type="match status" value="1"/>
</dbReference>
<evidence type="ECO:0000256" key="7">
    <source>
        <dbReference type="ARBA" id="ARBA00023125"/>
    </source>
</evidence>
<dbReference type="GO" id="GO:0050568">
    <property type="term" value="F:protein-glutamine glutaminase activity"/>
    <property type="evidence" value="ECO:0007669"/>
    <property type="project" value="UniProtKB-EC"/>
</dbReference>
<dbReference type="Gene3D" id="1.10.10.60">
    <property type="entry name" value="Homeodomain-like"/>
    <property type="match status" value="2"/>
</dbReference>
<feature type="coiled-coil region" evidence="11">
    <location>
        <begin position="109"/>
        <end position="136"/>
    </location>
</feature>
<evidence type="ECO:0000259" key="12">
    <source>
        <dbReference type="PROSITE" id="PS01124"/>
    </source>
</evidence>
<dbReference type="InterPro" id="IPR018062">
    <property type="entry name" value="HTH_AraC-typ_CS"/>
</dbReference>
<evidence type="ECO:0000259" key="13">
    <source>
        <dbReference type="PROSITE" id="PS50110"/>
    </source>
</evidence>
<dbReference type="Proteomes" id="UP001325248">
    <property type="component" value="Chromosome"/>
</dbReference>
<evidence type="ECO:0000256" key="6">
    <source>
        <dbReference type="ARBA" id="ARBA00023015"/>
    </source>
</evidence>
<dbReference type="CDD" id="cd17536">
    <property type="entry name" value="REC_YesN-like"/>
    <property type="match status" value="1"/>
</dbReference>
<evidence type="ECO:0000313" key="15">
    <source>
        <dbReference type="Proteomes" id="UP001325248"/>
    </source>
</evidence>
<keyword evidence="4 10" id="KW-0597">Phosphoprotein</keyword>
<dbReference type="PROSITE" id="PS00041">
    <property type="entry name" value="HTH_ARAC_FAMILY_1"/>
    <property type="match status" value="1"/>
</dbReference>
<dbReference type="InterPro" id="IPR051552">
    <property type="entry name" value="HptR"/>
</dbReference>
<dbReference type="InterPro" id="IPR011006">
    <property type="entry name" value="CheY-like_superfamily"/>
</dbReference>
<dbReference type="InterPro" id="IPR018060">
    <property type="entry name" value="HTH_AraC"/>
</dbReference>
<evidence type="ECO:0000256" key="11">
    <source>
        <dbReference type="SAM" id="Coils"/>
    </source>
</evidence>
<keyword evidence="14" id="KW-0378">Hydrolase</keyword>
<evidence type="ECO:0000256" key="10">
    <source>
        <dbReference type="PROSITE-ProRule" id="PRU00169"/>
    </source>
</evidence>
<evidence type="ECO:0000256" key="4">
    <source>
        <dbReference type="ARBA" id="ARBA00022553"/>
    </source>
</evidence>
<dbReference type="PANTHER" id="PTHR42713">
    <property type="entry name" value="HISTIDINE KINASE-RELATED"/>
    <property type="match status" value="1"/>
</dbReference>
<dbReference type="SMART" id="SM00342">
    <property type="entry name" value="HTH_ARAC"/>
    <property type="match status" value="1"/>
</dbReference>
<name>A0ABZ0U9N2_9FIRM</name>
<keyword evidence="6" id="KW-0805">Transcription regulation</keyword>
<keyword evidence="8" id="KW-0804">Transcription</keyword>
<dbReference type="EMBL" id="CP136422">
    <property type="protein sequence ID" value="WPX72934.1"/>
    <property type="molecule type" value="Genomic_DNA"/>
</dbReference>